<dbReference type="GO" id="GO:0045936">
    <property type="term" value="P:negative regulation of phosphate metabolic process"/>
    <property type="evidence" value="ECO:0007669"/>
    <property type="project" value="InterPro"/>
</dbReference>
<dbReference type="InterPro" id="IPR038078">
    <property type="entry name" value="PhoU-like_sf"/>
</dbReference>
<dbReference type="AlphaFoldDB" id="A0A5M6D9T9"/>
<dbReference type="FunFam" id="1.20.58.220:FF:000004">
    <property type="entry name" value="Phosphate-specific transport system accessory protein PhoU"/>
    <property type="match status" value="1"/>
</dbReference>
<dbReference type="GO" id="GO:0006817">
    <property type="term" value="P:phosphate ion transport"/>
    <property type="evidence" value="ECO:0007669"/>
    <property type="project" value="UniProtKB-KW"/>
</dbReference>
<dbReference type="Gene3D" id="1.20.58.220">
    <property type="entry name" value="Phosphate transport system protein phou homolog 2, domain 2"/>
    <property type="match status" value="1"/>
</dbReference>
<dbReference type="EMBL" id="VWOX01000004">
    <property type="protein sequence ID" value="KAA5544284.1"/>
    <property type="molecule type" value="Genomic_DNA"/>
</dbReference>
<gene>
    <name evidence="10" type="primary">phoU</name>
    <name evidence="10" type="ORF">FYK55_08000</name>
</gene>
<dbReference type="Pfam" id="PF01895">
    <property type="entry name" value="PhoU"/>
    <property type="match status" value="2"/>
</dbReference>
<sequence length="225" mass="25106">MKALQSNLRSIEDAICQQADRAESMIRSAYRGLCERCLGTADEVRSMEVQINDLEVLIEERCLTLLALQQPVASDLRRVAAALKINADLERIADLALKLAERTESLIDYPEVLIPTKLSEMVLWAIGMVQDAKQAFVANDPQLAREVCRRDSELDEMNRAVIDELVATMEANPHQVSMYLHVFSASRIVERIGDHATNIAEDVEYVVEGEITRHRSGKTAGRASA</sequence>
<evidence type="ECO:0000259" key="9">
    <source>
        <dbReference type="Pfam" id="PF01895"/>
    </source>
</evidence>
<evidence type="ECO:0000256" key="8">
    <source>
        <dbReference type="PIRNR" id="PIRNR003107"/>
    </source>
</evidence>
<dbReference type="PANTHER" id="PTHR42930:SF3">
    <property type="entry name" value="PHOSPHATE-SPECIFIC TRANSPORT SYSTEM ACCESSORY PROTEIN PHOU"/>
    <property type="match status" value="1"/>
</dbReference>
<accession>A0A5M6D9T9</accession>
<dbReference type="Proteomes" id="UP000324479">
    <property type="component" value="Unassembled WGS sequence"/>
</dbReference>
<dbReference type="PIRSF" id="PIRSF003107">
    <property type="entry name" value="PhoU"/>
    <property type="match status" value="1"/>
</dbReference>
<name>A0A5M6D9T9_9BACT</name>
<evidence type="ECO:0000313" key="11">
    <source>
        <dbReference type="Proteomes" id="UP000324479"/>
    </source>
</evidence>
<dbReference type="InterPro" id="IPR026022">
    <property type="entry name" value="PhoU_dom"/>
</dbReference>
<evidence type="ECO:0000313" key="10">
    <source>
        <dbReference type="EMBL" id="KAA5544284.1"/>
    </source>
</evidence>
<dbReference type="RefSeq" id="WP_150075890.1">
    <property type="nucleotide sequence ID" value="NZ_VWOX01000004.1"/>
</dbReference>
<feature type="domain" description="PhoU" evidence="9">
    <location>
        <begin position="18"/>
        <end position="103"/>
    </location>
</feature>
<dbReference type="SUPFAM" id="SSF109755">
    <property type="entry name" value="PhoU-like"/>
    <property type="match status" value="1"/>
</dbReference>
<evidence type="ECO:0000256" key="1">
    <source>
        <dbReference type="ARBA" id="ARBA00004496"/>
    </source>
</evidence>
<organism evidence="10 11">
    <name type="scientific">Roseiconus nitratireducens</name>
    <dbReference type="NCBI Taxonomy" id="2605748"/>
    <lineage>
        <taxon>Bacteria</taxon>
        <taxon>Pseudomonadati</taxon>
        <taxon>Planctomycetota</taxon>
        <taxon>Planctomycetia</taxon>
        <taxon>Pirellulales</taxon>
        <taxon>Pirellulaceae</taxon>
        <taxon>Roseiconus</taxon>
    </lineage>
</organism>
<protein>
    <recommendedName>
        <fullName evidence="8">Phosphate-specific transport system accessory protein PhoU</fullName>
    </recommendedName>
</protein>
<keyword evidence="4 8" id="KW-0813">Transport</keyword>
<dbReference type="InterPro" id="IPR028366">
    <property type="entry name" value="PhoU"/>
</dbReference>
<dbReference type="GO" id="GO:0005737">
    <property type="term" value="C:cytoplasm"/>
    <property type="evidence" value="ECO:0007669"/>
    <property type="project" value="UniProtKB-SubCell"/>
</dbReference>
<comment type="caution">
    <text evidence="10">The sequence shown here is derived from an EMBL/GenBank/DDBJ whole genome shotgun (WGS) entry which is preliminary data.</text>
</comment>
<comment type="similarity">
    <text evidence="2 8">Belongs to the PhoU family.</text>
</comment>
<dbReference type="GO" id="GO:0030643">
    <property type="term" value="P:intracellular phosphate ion homeostasis"/>
    <property type="evidence" value="ECO:0007669"/>
    <property type="project" value="InterPro"/>
</dbReference>
<comment type="subcellular location">
    <subcellularLocation>
        <location evidence="1 8">Cytoplasm</location>
    </subcellularLocation>
</comment>
<feature type="domain" description="PhoU" evidence="9">
    <location>
        <begin position="118"/>
        <end position="203"/>
    </location>
</feature>
<comment type="subunit">
    <text evidence="3 8">Homodimer.</text>
</comment>
<keyword evidence="11" id="KW-1185">Reference proteome</keyword>
<proteinExistence type="inferred from homology"/>
<keyword evidence="5 8" id="KW-0963">Cytoplasm</keyword>
<evidence type="ECO:0000256" key="5">
    <source>
        <dbReference type="ARBA" id="ARBA00022490"/>
    </source>
</evidence>
<reference evidence="10 11" key="1">
    <citation type="submission" date="2019-08" db="EMBL/GenBank/DDBJ databases">
        <authorList>
            <person name="Dhanesh K."/>
            <person name="Kumar G."/>
            <person name="Sasikala C."/>
            <person name="Venkata Ramana C."/>
        </authorList>
    </citation>
    <scope>NUCLEOTIDE SEQUENCE [LARGE SCALE GENOMIC DNA]</scope>
    <source>
        <strain evidence="10 11">JC645</strain>
    </source>
</reference>
<dbReference type="NCBIfam" id="TIGR02135">
    <property type="entry name" value="phoU_full"/>
    <property type="match status" value="1"/>
</dbReference>
<evidence type="ECO:0000256" key="4">
    <source>
        <dbReference type="ARBA" id="ARBA00022448"/>
    </source>
</evidence>
<evidence type="ECO:0000256" key="3">
    <source>
        <dbReference type="ARBA" id="ARBA00011738"/>
    </source>
</evidence>
<evidence type="ECO:0000256" key="2">
    <source>
        <dbReference type="ARBA" id="ARBA00008107"/>
    </source>
</evidence>
<dbReference type="PANTHER" id="PTHR42930">
    <property type="entry name" value="PHOSPHATE-SPECIFIC TRANSPORT SYSTEM ACCESSORY PROTEIN PHOU"/>
    <property type="match status" value="1"/>
</dbReference>
<evidence type="ECO:0000256" key="6">
    <source>
        <dbReference type="ARBA" id="ARBA00022592"/>
    </source>
</evidence>
<comment type="function">
    <text evidence="7 8">Plays a role in the regulation of phosphate uptake.</text>
</comment>
<keyword evidence="6 8" id="KW-0592">Phosphate transport</keyword>
<evidence type="ECO:0000256" key="7">
    <source>
        <dbReference type="ARBA" id="ARBA00056181"/>
    </source>
</evidence>